<evidence type="ECO:0000313" key="2">
    <source>
        <dbReference type="Proteomes" id="UP001064048"/>
    </source>
</evidence>
<keyword evidence="2" id="KW-1185">Reference proteome</keyword>
<comment type="caution">
    <text evidence="1">The sequence shown here is derived from an EMBL/GenBank/DDBJ whole genome shotgun (WGS) entry which is preliminary data.</text>
</comment>
<name>A0ACC0K0I4_CHOFU</name>
<dbReference type="Proteomes" id="UP001064048">
    <property type="component" value="Chromosome Z"/>
</dbReference>
<accession>A0ACC0K0I4</accession>
<protein>
    <submittedName>
        <fullName evidence="1">Uncharacterized protein</fullName>
    </submittedName>
</protein>
<gene>
    <name evidence="1" type="ORF">MSG28_000408</name>
</gene>
<organism evidence="1 2">
    <name type="scientific">Choristoneura fumiferana</name>
    <name type="common">Spruce budworm moth</name>
    <name type="synonym">Archips fumiferana</name>
    <dbReference type="NCBI Taxonomy" id="7141"/>
    <lineage>
        <taxon>Eukaryota</taxon>
        <taxon>Metazoa</taxon>
        <taxon>Ecdysozoa</taxon>
        <taxon>Arthropoda</taxon>
        <taxon>Hexapoda</taxon>
        <taxon>Insecta</taxon>
        <taxon>Pterygota</taxon>
        <taxon>Neoptera</taxon>
        <taxon>Endopterygota</taxon>
        <taxon>Lepidoptera</taxon>
        <taxon>Glossata</taxon>
        <taxon>Ditrysia</taxon>
        <taxon>Tortricoidea</taxon>
        <taxon>Tortricidae</taxon>
        <taxon>Tortricinae</taxon>
        <taxon>Choristoneura</taxon>
    </lineage>
</organism>
<proteinExistence type="predicted"/>
<reference evidence="1 2" key="1">
    <citation type="journal article" date="2022" name="Genome Biol. Evol.">
        <title>The Spruce Budworm Genome: Reconstructing the Evolutionary History of Antifreeze Proteins.</title>
        <authorList>
            <person name="Beliveau C."/>
            <person name="Gagne P."/>
            <person name="Picq S."/>
            <person name="Vernygora O."/>
            <person name="Keeling C.I."/>
            <person name="Pinkney K."/>
            <person name="Doucet D."/>
            <person name="Wen F."/>
            <person name="Johnston J.S."/>
            <person name="Maaroufi H."/>
            <person name="Boyle B."/>
            <person name="Laroche J."/>
            <person name="Dewar K."/>
            <person name="Juretic N."/>
            <person name="Blackburn G."/>
            <person name="Nisole A."/>
            <person name="Brunet B."/>
            <person name="Brandao M."/>
            <person name="Lumley L."/>
            <person name="Duan J."/>
            <person name="Quan G."/>
            <person name="Lucarotti C.J."/>
            <person name="Roe A.D."/>
            <person name="Sperling F.A.H."/>
            <person name="Levesque R.C."/>
            <person name="Cusson M."/>
        </authorList>
    </citation>
    <scope>NUCLEOTIDE SEQUENCE [LARGE SCALE GENOMIC DNA]</scope>
    <source>
        <strain evidence="1">Glfc:IPQL:Cfum</strain>
    </source>
</reference>
<evidence type="ECO:0000313" key="1">
    <source>
        <dbReference type="EMBL" id="KAI8429942.1"/>
    </source>
</evidence>
<dbReference type="EMBL" id="CM046131">
    <property type="protein sequence ID" value="KAI8429942.1"/>
    <property type="molecule type" value="Genomic_DNA"/>
</dbReference>
<sequence>MEGTKELRATVISLHMAGKKPMEIFRDIAKGVAVRVNRILKYDLKVKAYSRRKVHFLNDRLRKLRRERCPVLLKRQDAKKILFTDEKIFTVEEKFHRQNNKLQHEMSGVPIIGECDGMVGVSYEGVTPLHLPTRREGESKKLSKQDAKKILFTDEKIFTVEEKFHRQNNKVYAKSSKDVPASARNVWRTHHPASVMVWWGVSYEGVTPLHFCQQGVKQDSAPAHKAKTTQAWLRENLPDFIAVEEWPPSSPDLNPLDYSLWTELELRACQKSHPNLDSLKRALIREAKQSPLEKIRAAIEDWRERLRACIKNRGGHFDDDVNYVHDDVDDVEDDKDDDDDDVDKDLYDDDTTDVDVDNNADDDDDDDVDNDLDDDVDVNDVDDYNDDVNDDDDKINVDDYNDDDDDDVDDVNHVDDDIDDVVDDNE</sequence>